<evidence type="ECO:0000259" key="1">
    <source>
        <dbReference type="Pfam" id="PF09346"/>
    </source>
</evidence>
<dbReference type="SUPFAM" id="SSF160631">
    <property type="entry name" value="SMI1/KNR4-like"/>
    <property type="match status" value="1"/>
</dbReference>
<dbReference type="Proteomes" id="UP000190814">
    <property type="component" value="Unassembled WGS sequence"/>
</dbReference>
<feature type="domain" description="Knr4/Smi1-like" evidence="1">
    <location>
        <begin position="16"/>
        <end position="109"/>
    </location>
</feature>
<gene>
    <name evidence="2" type="ORF">SAMN02745111_02148</name>
</gene>
<protein>
    <submittedName>
        <fullName evidence="2">SMI1 / KNR4 family (SUKH-1)</fullName>
    </submittedName>
</protein>
<proteinExistence type="predicted"/>
<dbReference type="AlphaFoldDB" id="A0A1T4W1X9"/>
<organism evidence="2 3">
    <name type="scientific">Eubacterium uniforme</name>
    <dbReference type="NCBI Taxonomy" id="39495"/>
    <lineage>
        <taxon>Bacteria</taxon>
        <taxon>Bacillati</taxon>
        <taxon>Bacillota</taxon>
        <taxon>Clostridia</taxon>
        <taxon>Eubacteriales</taxon>
        <taxon>Eubacteriaceae</taxon>
        <taxon>Eubacterium</taxon>
    </lineage>
</organism>
<dbReference type="InterPro" id="IPR037883">
    <property type="entry name" value="Knr4/Smi1-like_sf"/>
</dbReference>
<dbReference type="OrthoDB" id="9795554at2"/>
<dbReference type="EMBL" id="FUXZ01000015">
    <property type="protein sequence ID" value="SKA71058.1"/>
    <property type="molecule type" value="Genomic_DNA"/>
</dbReference>
<evidence type="ECO:0000313" key="3">
    <source>
        <dbReference type="Proteomes" id="UP000190814"/>
    </source>
</evidence>
<dbReference type="InterPro" id="IPR018958">
    <property type="entry name" value="Knr4/Smi1-like_dom"/>
</dbReference>
<keyword evidence="3" id="KW-1185">Reference proteome</keyword>
<dbReference type="Gene3D" id="3.40.1580.10">
    <property type="entry name" value="SMI1/KNR4-like"/>
    <property type="match status" value="1"/>
</dbReference>
<name>A0A1T4W1X9_9FIRM</name>
<accession>A0A1T4W1X9</accession>
<sequence>MWAKFDFNDPYEGEIIESINNIPIPVEYIDFMKKHNGGEGDTGKSWLLLYPFEELVEINEDYQEYLKDGFIIGSNGGGELFGINGDGKYFIVPDIVEEEYLTVIGNSIENLPEDINRYWSNQ</sequence>
<evidence type="ECO:0000313" key="2">
    <source>
        <dbReference type="EMBL" id="SKA71058.1"/>
    </source>
</evidence>
<reference evidence="2 3" key="1">
    <citation type="submission" date="2017-02" db="EMBL/GenBank/DDBJ databases">
        <authorList>
            <person name="Peterson S.W."/>
        </authorList>
    </citation>
    <scope>NUCLEOTIDE SEQUENCE [LARGE SCALE GENOMIC DNA]</scope>
    <source>
        <strain evidence="2 3">ATCC 35992</strain>
    </source>
</reference>
<dbReference type="Pfam" id="PF09346">
    <property type="entry name" value="SMI1_KNR4"/>
    <property type="match status" value="1"/>
</dbReference>
<dbReference type="RefSeq" id="WP_143405111.1">
    <property type="nucleotide sequence ID" value="NZ_FUXZ01000015.1"/>
</dbReference>